<dbReference type="PRINTS" id="PR00364">
    <property type="entry name" value="DISEASERSIST"/>
</dbReference>
<dbReference type="SUPFAM" id="SSF48452">
    <property type="entry name" value="TPR-like"/>
    <property type="match status" value="2"/>
</dbReference>
<dbReference type="SMART" id="SM00862">
    <property type="entry name" value="Trans_reg_C"/>
    <property type="match status" value="1"/>
</dbReference>
<dbReference type="Gene3D" id="3.40.50.300">
    <property type="entry name" value="P-loop containing nucleotide triphosphate hydrolases"/>
    <property type="match status" value="1"/>
</dbReference>
<dbReference type="GO" id="GO:0000160">
    <property type="term" value="P:phosphorelay signal transduction system"/>
    <property type="evidence" value="ECO:0007669"/>
    <property type="project" value="InterPro"/>
</dbReference>
<dbReference type="Proteomes" id="UP000579647">
    <property type="component" value="Unassembled WGS sequence"/>
</dbReference>
<feature type="domain" description="OmpR/PhoB-type" evidence="4">
    <location>
        <begin position="1"/>
        <end position="96"/>
    </location>
</feature>
<dbReference type="RefSeq" id="WP_184362149.1">
    <property type="nucleotide sequence ID" value="NZ_BAAAKM010000014.1"/>
</dbReference>
<dbReference type="PANTHER" id="PTHR47691:SF3">
    <property type="entry name" value="HTH-TYPE TRANSCRIPTIONAL REGULATOR RV0890C-RELATED"/>
    <property type="match status" value="1"/>
</dbReference>
<dbReference type="PANTHER" id="PTHR47691">
    <property type="entry name" value="REGULATOR-RELATED"/>
    <property type="match status" value="1"/>
</dbReference>
<dbReference type="SUPFAM" id="SSF52540">
    <property type="entry name" value="P-loop containing nucleoside triphosphate hydrolases"/>
    <property type="match status" value="1"/>
</dbReference>
<dbReference type="Gene3D" id="1.10.10.10">
    <property type="entry name" value="Winged helix-like DNA-binding domain superfamily/Winged helix DNA-binding domain"/>
    <property type="match status" value="1"/>
</dbReference>
<dbReference type="PROSITE" id="PS51755">
    <property type="entry name" value="OMPR_PHOB"/>
    <property type="match status" value="1"/>
</dbReference>
<dbReference type="InterPro" id="IPR027417">
    <property type="entry name" value="P-loop_NTPase"/>
</dbReference>
<dbReference type="InterPro" id="IPR049945">
    <property type="entry name" value="AAA_22"/>
</dbReference>
<dbReference type="InterPro" id="IPR036388">
    <property type="entry name" value="WH-like_DNA-bd_sf"/>
</dbReference>
<name>A0A840W9G9_9ACTN</name>
<dbReference type="CDD" id="cd15831">
    <property type="entry name" value="BTAD"/>
    <property type="match status" value="1"/>
</dbReference>
<dbReference type="GO" id="GO:0006355">
    <property type="term" value="P:regulation of DNA-templated transcription"/>
    <property type="evidence" value="ECO:0007669"/>
    <property type="project" value="InterPro"/>
</dbReference>
<evidence type="ECO:0000256" key="1">
    <source>
        <dbReference type="ARBA" id="ARBA00005820"/>
    </source>
</evidence>
<dbReference type="SUPFAM" id="SSF46894">
    <property type="entry name" value="C-terminal effector domain of the bipartite response regulators"/>
    <property type="match status" value="1"/>
</dbReference>
<comment type="caution">
    <text evidence="5">The sequence shown here is derived from an EMBL/GenBank/DDBJ whole genome shotgun (WGS) entry which is preliminary data.</text>
</comment>
<proteinExistence type="inferred from homology"/>
<dbReference type="Pfam" id="PF00486">
    <property type="entry name" value="Trans_reg_C"/>
    <property type="match status" value="1"/>
</dbReference>
<dbReference type="Pfam" id="PF03704">
    <property type="entry name" value="BTAD"/>
    <property type="match status" value="1"/>
</dbReference>
<dbReference type="InterPro" id="IPR001867">
    <property type="entry name" value="OmpR/PhoB-type_DNA-bd"/>
</dbReference>
<evidence type="ECO:0000259" key="4">
    <source>
        <dbReference type="PROSITE" id="PS51755"/>
    </source>
</evidence>
<dbReference type="Gene3D" id="1.25.40.10">
    <property type="entry name" value="Tetratricopeptide repeat domain"/>
    <property type="match status" value="2"/>
</dbReference>
<protein>
    <submittedName>
        <fullName evidence="5">Putative ATPase/DNA-binding SARP family transcriptional activator</fullName>
    </submittedName>
</protein>
<dbReference type="InterPro" id="IPR016032">
    <property type="entry name" value="Sig_transdc_resp-reg_C-effctor"/>
</dbReference>
<dbReference type="GO" id="GO:0016887">
    <property type="term" value="F:ATP hydrolysis activity"/>
    <property type="evidence" value="ECO:0007669"/>
    <property type="project" value="InterPro"/>
</dbReference>
<dbReference type="SMART" id="SM01043">
    <property type="entry name" value="BTAD"/>
    <property type="match status" value="1"/>
</dbReference>
<dbReference type="GO" id="GO:0003677">
    <property type="term" value="F:DNA binding"/>
    <property type="evidence" value="ECO:0007669"/>
    <property type="project" value="UniProtKB-UniRule"/>
</dbReference>
<organism evidence="5 6">
    <name type="scientific">Nocardiopsis metallicus</name>
    <dbReference type="NCBI Taxonomy" id="179819"/>
    <lineage>
        <taxon>Bacteria</taxon>
        <taxon>Bacillati</taxon>
        <taxon>Actinomycetota</taxon>
        <taxon>Actinomycetes</taxon>
        <taxon>Streptosporangiales</taxon>
        <taxon>Nocardiopsidaceae</taxon>
        <taxon>Nocardiopsis</taxon>
    </lineage>
</organism>
<sequence length="1077" mass="116370">MRFGVLGPLTVWTSDGRSVPIPEAKVRVLLAGLLVEPGRVIPADRLVENLWGERPPAKPLPSLRSKASQLRRALEEAEPGGRELVRHRTGGYLLAVDAQDVDAGRFAALVERARSEPDSEARERTLSEALSLWRGEAFTDLGAESFAEPAAIRLAELRLSALEDLYQARLELGRHSAVSGDLADLVRRHPFRERLRAVHIRALYATGRQSDALQSYLDLRSELDRELGVEPGPELAELYQSILRHDRGLGAFAAGPARDDRGGPGNLTAPATALIGRQEQASEVRDLLATERLVTLTGAGGVGKTRLALDVAAGLTGEFGDGVWLVELAPLSEPSQIAEAVAAALRLRDDTGAGPEVVDAHLFRALGDREALIVLDNGEHLVEELAVFVDRLLGVCPGTRLLVTSRESLRLPAEHVRVVRPLEPPEGDTPDDLRRSSAARLFVERAAAAAPGFALLEGNAEAVAALCRRLDGVPLALELAATRVRGLGVHELAARLDDRFTTLTARYRGIPERHRTLRAVIDWSWDLLEAVEQRVLRRLAVHADGCALAAAETVSAFDGVDRTEVLDTLTRLVDRSLVTVTFHGGRPRYRLLESVNAYCRERLREAGEEEAAYERARAHYVTLAEQAEAGLRGRRQREALARLDLEALNIRAVLGRAVQAGDAATALRLAAATTWYFFLRGRYHEAHRALAEARIAAELAPVPDHLRGTRARVAAWCEAIAMLAGTSASPCTPEATADQAFAGVDDPVGQARAAWFVLHARADLGDHSGGPKSLDPVVDRLRAEGDLWGTAAALATRARYALVLGDLEAVRRDAEEAMALFDRVGDQWGQLRAAAGMAYLAEITGDYDRATALHRDGLGMAERLSLAPEVVGRLSGLGRIALLTGDHGRADDLHGRAARLAAERFDRQGEAFAEFGLAIGARRQGRLAEAERWWNRLLPWCRSAGDLPGVAFGTTELGFAAELRGDAETALDTHLRGVEAARETGDPRALALALEGTAGACALYGQVERAARLLGAATALRASVGAPLPETESADVDRISVRCRELLGERYEAEFGRGERADPGDLVLEAARDRVSR</sequence>
<dbReference type="InterPro" id="IPR011990">
    <property type="entry name" value="TPR-like_helical_dom_sf"/>
</dbReference>
<evidence type="ECO:0000256" key="3">
    <source>
        <dbReference type="PROSITE-ProRule" id="PRU01091"/>
    </source>
</evidence>
<dbReference type="Pfam" id="PF13401">
    <property type="entry name" value="AAA_22"/>
    <property type="match status" value="1"/>
</dbReference>
<dbReference type="Pfam" id="PF25872">
    <property type="entry name" value="HTH_77"/>
    <property type="match status" value="1"/>
</dbReference>
<accession>A0A840W9G9</accession>
<keyword evidence="2 3" id="KW-0238">DNA-binding</keyword>
<dbReference type="EMBL" id="JACHDO010000001">
    <property type="protein sequence ID" value="MBB5489701.1"/>
    <property type="molecule type" value="Genomic_DNA"/>
</dbReference>
<dbReference type="InterPro" id="IPR005158">
    <property type="entry name" value="BTAD"/>
</dbReference>
<gene>
    <name evidence="5" type="ORF">HNR07_000838</name>
</gene>
<evidence type="ECO:0000313" key="6">
    <source>
        <dbReference type="Proteomes" id="UP000579647"/>
    </source>
</evidence>
<keyword evidence="6" id="KW-1185">Reference proteome</keyword>
<evidence type="ECO:0000256" key="2">
    <source>
        <dbReference type="ARBA" id="ARBA00023125"/>
    </source>
</evidence>
<evidence type="ECO:0000313" key="5">
    <source>
        <dbReference type="EMBL" id="MBB5489701.1"/>
    </source>
</evidence>
<dbReference type="AlphaFoldDB" id="A0A840W9G9"/>
<reference evidence="5 6" key="1">
    <citation type="submission" date="2020-08" db="EMBL/GenBank/DDBJ databases">
        <title>Sequencing the genomes of 1000 actinobacteria strains.</title>
        <authorList>
            <person name="Klenk H.-P."/>
        </authorList>
    </citation>
    <scope>NUCLEOTIDE SEQUENCE [LARGE SCALE GENOMIC DNA]</scope>
    <source>
        <strain evidence="5 6">DSM 44598</strain>
    </source>
</reference>
<feature type="DNA-binding region" description="OmpR/PhoB-type" evidence="3">
    <location>
        <begin position="1"/>
        <end position="96"/>
    </location>
</feature>
<comment type="similarity">
    <text evidence="1">Belongs to the AfsR/DnrI/RedD regulatory family.</text>
</comment>
<dbReference type="InterPro" id="IPR058852">
    <property type="entry name" value="HTH_77"/>
</dbReference>